<dbReference type="SMART" id="SM00239">
    <property type="entry name" value="C2"/>
    <property type="match status" value="1"/>
</dbReference>
<evidence type="ECO:0000256" key="10">
    <source>
        <dbReference type="ARBA" id="ARBA00034103"/>
    </source>
</evidence>
<feature type="domain" description="EH" evidence="17">
    <location>
        <begin position="220"/>
        <end position="309"/>
    </location>
</feature>
<dbReference type="Pfam" id="PF00168">
    <property type="entry name" value="C2"/>
    <property type="match status" value="1"/>
</dbReference>
<dbReference type="InterPro" id="IPR001452">
    <property type="entry name" value="SH3_domain"/>
</dbReference>
<feature type="region of interest" description="Disordered" evidence="12">
    <location>
        <begin position="328"/>
        <end position="347"/>
    </location>
</feature>
<dbReference type="CDD" id="cd11987">
    <property type="entry name" value="SH3_Intersectin1_1"/>
    <property type="match status" value="1"/>
</dbReference>
<dbReference type="CDD" id="cd11989">
    <property type="entry name" value="SH3_Intersectin1_2"/>
    <property type="match status" value="1"/>
</dbReference>
<dbReference type="EMBL" id="OY882859">
    <property type="protein sequence ID" value="CAK6442100.1"/>
    <property type="molecule type" value="Genomic_DNA"/>
</dbReference>
<feature type="compositionally biased region" description="Polar residues" evidence="12">
    <location>
        <begin position="871"/>
        <end position="887"/>
    </location>
</feature>
<dbReference type="InterPro" id="IPR000261">
    <property type="entry name" value="EH_dom"/>
</dbReference>
<dbReference type="PRINTS" id="PR00499">
    <property type="entry name" value="P67PHOX"/>
</dbReference>
<feature type="compositionally biased region" description="Low complexity" evidence="12">
    <location>
        <begin position="817"/>
        <end position="831"/>
    </location>
</feature>
<evidence type="ECO:0000256" key="4">
    <source>
        <dbReference type="ARBA" id="ARBA00022490"/>
    </source>
</evidence>
<evidence type="ECO:0000256" key="1">
    <source>
        <dbReference type="ARBA" id="ARBA00004316"/>
    </source>
</evidence>
<evidence type="ECO:0000259" key="18">
    <source>
        <dbReference type="PROSITE" id="PS50222"/>
    </source>
</evidence>
<dbReference type="CDD" id="cd00052">
    <property type="entry name" value="EH"/>
    <property type="match status" value="2"/>
</dbReference>
<keyword evidence="4" id="KW-0963">Cytoplasm</keyword>
<dbReference type="Proteomes" id="UP001314169">
    <property type="component" value="Chromosome 2"/>
</dbReference>
<dbReference type="SUPFAM" id="SSF47473">
    <property type="entry name" value="EF-hand"/>
    <property type="match status" value="2"/>
</dbReference>
<dbReference type="InterPro" id="IPR002048">
    <property type="entry name" value="EF_hand_dom"/>
</dbReference>
<evidence type="ECO:0000256" key="8">
    <source>
        <dbReference type="ARBA" id="ARBA00023018"/>
    </source>
</evidence>
<feature type="region of interest" description="Disordered" evidence="12">
    <location>
        <begin position="179"/>
        <end position="204"/>
    </location>
</feature>
<dbReference type="SMART" id="SM00326">
    <property type="entry name" value="SH3"/>
    <property type="match status" value="5"/>
</dbReference>
<proteinExistence type="predicted"/>
<dbReference type="Pfam" id="PF07653">
    <property type="entry name" value="SH3_2"/>
    <property type="match status" value="2"/>
</dbReference>
<dbReference type="InterPro" id="IPR000219">
    <property type="entry name" value="DH_dom"/>
</dbReference>
<dbReference type="InterPro" id="IPR011993">
    <property type="entry name" value="PH-like_dom_sf"/>
</dbReference>
<protein>
    <recommendedName>
        <fullName evidence="21">Intersectin 1</fullName>
    </recommendedName>
</protein>
<evidence type="ECO:0000313" key="20">
    <source>
        <dbReference type="Proteomes" id="UP001314169"/>
    </source>
</evidence>
<dbReference type="SUPFAM" id="SSF48065">
    <property type="entry name" value="DBL homology domain (DH-domain)"/>
    <property type="match status" value="1"/>
</dbReference>
<keyword evidence="9" id="KW-0966">Cell projection</keyword>
<evidence type="ECO:0000313" key="19">
    <source>
        <dbReference type="EMBL" id="CAK6442100.1"/>
    </source>
</evidence>
<dbReference type="CDD" id="cd11993">
    <property type="entry name" value="SH3_Intersectin1_4"/>
    <property type="match status" value="1"/>
</dbReference>
<evidence type="ECO:0000259" key="17">
    <source>
        <dbReference type="PROSITE" id="PS50031"/>
    </source>
</evidence>
<dbReference type="Gene3D" id="1.20.900.10">
    <property type="entry name" value="Dbl homology (DH) domain"/>
    <property type="match status" value="1"/>
</dbReference>
<dbReference type="Pfam" id="PF12763">
    <property type="entry name" value="EH"/>
    <property type="match status" value="2"/>
</dbReference>
<dbReference type="Pfam" id="PF00018">
    <property type="entry name" value="SH3_1"/>
    <property type="match status" value="1"/>
</dbReference>
<dbReference type="Gene3D" id="2.30.30.40">
    <property type="entry name" value="SH3 Domains"/>
    <property type="match status" value="5"/>
</dbReference>
<dbReference type="InterPro" id="IPR000008">
    <property type="entry name" value="C2_dom"/>
</dbReference>
<dbReference type="SUPFAM" id="SSF49562">
    <property type="entry name" value="C2 domain (Calcium/lipid-binding domain, CaLB)"/>
    <property type="match status" value="1"/>
</dbReference>
<dbReference type="Gene3D" id="1.10.238.10">
    <property type="entry name" value="EF-hand"/>
    <property type="match status" value="2"/>
</dbReference>
<feature type="region of interest" description="Disordered" evidence="12">
    <location>
        <begin position="817"/>
        <end position="892"/>
    </location>
</feature>
<feature type="domain" description="EH" evidence="17">
    <location>
        <begin position="21"/>
        <end position="100"/>
    </location>
</feature>
<dbReference type="PROSITE" id="PS50003">
    <property type="entry name" value="PH_DOMAIN"/>
    <property type="match status" value="1"/>
</dbReference>
<dbReference type="CDD" id="cd11991">
    <property type="entry name" value="SH3_Intersectin1_3"/>
    <property type="match status" value="1"/>
</dbReference>
<dbReference type="InterPro" id="IPR035899">
    <property type="entry name" value="DBL_dom_sf"/>
</dbReference>
<evidence type="ECO:0000256" key="7">
    <source>
        <dbReference type="ARBA" id="ARBA00022837"/>
    </source>
</evidence>
<feature type="domain" description="SH3" evidence="13">
    <location>
        <begin position="986"/>
        <end position="1044"/>
    </location>
</feature>
<evidence type="ECO:0000259" key="13">
    <source>
        <dbReference type="PROSITE" id="PS50002"/>
    </source>
</evidence>
<sequence>MAQFPAPFGGSLDLWAITVEERAKHDQQFLSLKPVAGFITGDQARNFFFQSGLPQPVLAQIWALADMNNDGRMDQVEFSIAMKLIKLKLQGYQLPAALPPIMKQQPGAISGAPAFGVGVASMPPLPAVAPVPMGTIPVVGMSPPLVSSVPPAAVPPLANGAPPVMQPLPAFAHPAAAVPKSSSFSRSGPGAQRSTKSQKAQSLDVAGAPPLAEWAVPQSSRLKYRQLFNSHDKTMSGHLTGPQARTILMQSSLPQAQLASIWNLSDIDQDGKLTAEEFILAMHLIDVAMSGQPLPPALPAEYIPPSFRRVRSGSGVSALSAAAVDQRLPEEPALEDEQQLEKKLPVTFEDKKRENFERGSLELEKRRQALLEQQRQEQERLAQLERQEQERRERERQEQERKRQRELDRQLEKQRELERQREEERRKEVERREAAKRELERQRQLEWERNRRQELLNQRNKEQEDIVVLKAKKKTLEFELEALNDKKHQLEGKLQDIRCRLATQRQEIESTNKSRELRIAEITHLQQQLQEAQQMLGRLIPEKQLLSDQLKQVQQNSLHRDSLLTLKRALAAKELARQQLREQLDEVEKETRSKLQEIDIFNNQLKELRETHNKQQLQKQKSIEAELLKQKEQERRVIEFEKQKEEAQRRAQEHLPQEEERPRRPREEQRLRREDGARRKDGEDRGKLEAQDRPGRLQPQHQEPATPAGHAPWPTAEKGPITIGAQENEKVVYYRALYPFESRSHDEISIQPGDIVMVDESQTGEPGWLGGELKGKTGWFPANYAEKITENEVPAPVKPAADLTSTPAPKLEVREAPAAPAVPAAEPSATPNNWADFSSTWPSAAGKPDTDSWDAWAAQPSLSVPGAGQVRQRSAFTPATATGSSPSPVLGQGEKVEGLQAQALYPWRAKKDNHLNFNKNDVVAVLEQQDMWWFGEVQGQKGWFPKSYVKLVSGPPRKPAASSDPGSSDSPAPLKRVASPAAKPAPSGEEFIAMYTYESAEQGDLTFQQGDVILVTKKDGDWWTGTVGDKSGVFPSNYVRLKDAEGSGTAGKTGSLGKKPEIAQVIASYTATGPEQLTLAPGQLILIRKKNPGGWWEGELQARGKKRQIGWFPANYVKLLSPGTSKVTPTELPKPPAVCQVIGMYDYTAQNDDELAFSKGQVITVLNKEDPDWWKGEVGGRVGLFPSNYVKLTTDTDPSQQWCSDLHLLDMLTPAERKRQGYIHELIVTEENYVSDLQLVTEIFQKPLMEAEMLTEKEGAITFVNWKELIMCNVKLLKALRVRKKLSGERMPVKMIGDILTAQLPHMQPYIRFCSCQLNGAALIQQKTDEAPDFKDFVKRLAMDPRCKGMPLSSFILKPMQRVTRYPLIIKNILENTPENHPDHSHLRLALEKAEELCSQVNEGVREKENSDRLEWIQAHVQCEGLSEQLVFNSVTNCLGPRKFLHSGKLYKAKSSKELYGFLCNDFLLLTQVAKPLGSTGTDRVFSPKSNLQYKMYKTPIFLNEVLVKLPTDPSGDEPIFHISHIDRVYTLRAESTTERTAWVQKIKAASELYMETEKRKREKAYLVRSQRATGIGRLMVNVVEGIELKPCRSHGKSSPYCEVTMGSQCHITKTLQDTLNPKWNSTCQFFVRDLEQEVLCITVFERDQFSPDDFLGRTEIRVADIRRDQGPKGPVTKCLLLHEVPTGEIVVRLDLQLFDEP</sequence>
<feature type="region of interest" description="Disordered" evidence="12">
    <location>
        <begin position="643"/>
        <end position="723"/>
    </location>
</feature>
<feature type="domain" description="SH3" evidence="13">
    <location>
        <begin position="729"/>
        <end position="790"/>
    </location>
</feature>
<dbReference type="Pfam" id="PF16617">
    <property type="entry name" value="INTAP"/>
    <property type="match status" value="1"/>
</dbReference>
<evidence type="ECO:0000256" key="9">
    <source>
        <dbReference type="ARBA" id="ARBA00023273"/>
    </source>
</evidence>
<dbReference type="PROSITE" id="PS50002">
    <property type="entry name" value="SH3"/>
    <property type="match status" value="5"/>
</dbReference>
<dbReference type="PROSITE" id="PS00741">
    <property type="entry name" value="DH_1"/>
    <property type="match status" value="1"/>
</dbReference>
<dbReference type="SMART" id="SM00054">
    <property type="entry name" value="EFh"/>
    <property type="match status" value="2"/>
</dbReference>
<dbReference type="PRINTS" id="PR00452">
    <property type="entry name" value="SH3DOMAIN"/>
</dbReference>
<gene>
    <name evidence="19" type="ORF">MPIPNATIZW_LOCUS10406</name>
</gene>
<comment type="subcellular location">
    <subcellularLocation>
        <location evidence="1">Cell projection</location>
    </subcellularLocation>
    <subcellularLocation>
        <location evidence="2">Cytoplasm</location>
    </subcellularLocation>
    <subcellularLocation>
        <location evidence="10">Synapse</location>
    </subcellularLocation>
</comment>
<feature type="compositionally biased region" description="Polar residues" evidence="12">
    <location>
        <begin position="180"/>
        <end position="201"/>
    </location>
</feature>
<dbReference type="InterPro" id="IPR001331">
    <property type="entry name" value="GDS_CDC24_CS"/>
</dbReference>
<evidence type="ECO:0000256" key="11">
    <source>
        <dbReference type="PROSITE-ProRule" id="PRU00192"/>
    </source>
</evidence>
<evidence type="ECO:0000259" key="14">
    <source>
        <dbReference type="PROSITE" id="PS50003"/>
    </source>
</evidence>
<dbReference type="SMART" id="SM00325">
    <property type="entry name" value="RhoGEF"/>
    <property type="match status" value="1"/>
</dbReference>
<evidence type="ECO:0000259" key="16">
    <source>
        <dbReference type="PROSITE" id="PS50010"/>
    </source>
</evidence>
<feature type="domain" description="PH" evidence="14">
    <location>
        <begin position="1443"/>
        <end position="1552"/>
    </location>
</feature>
<feature type="compositionally biased region" description="Basic and acidic residues" evidence="12">
    <location>
        <begin position="643"/>
        <end position="695"/>
    </location>
</feature>
<dbReference type="Pfam" id="PF14604">
    <property type="entry name" value="SH3_9"/>
    <property type="match status" value="2"/>
</dbReference>
<dbReference type="PANTHER" id="PTHR46006">
    <property type="entry name" value="RHO GUANINE NUCLEOTIDE EXCHANGE FACTOR AT 64C, ISOFORM A"/>
    <property type="match status" value="1"/>
</dbReference>
<evidence type="ECO:0000256" key="3">
    <source>
        <dbReference type="ARBA" id="ARBA00022443"/>
    </source>
</evidence>
<feature type="compositionally biased region" description="Low complexity" evidence="12">
    <location>
        <begin position="959"/>
        <end position="973"/>
    </location>
</feature>
<keyword evidence="8" id="KW-0770">Synapse</keyword>
<keyword evidence="5" id="KW-0254">Endocytosis</keyword>
<evidence type="ECO:0000259" key="15">
    <source>
        <dbReference type="PROSITE" id="PS50004"/>
    </source>
</evidence>
<keyword evidence="6" id="KW-0479">Metal-binding</keyword>
<dbReference type="PROSITE" id="PS50004">
    <property type="entry name" value="C2"/>
    <property type="match status" value="1"/>
</dbReference>
<feature type="domain" description="DH" evidence="16">
    <location>
        <begin position="1218"/>
        <end position="1404"/>
    </location>
</feature>
<feature type="domain" description="EF-hand" evidence="18">
    <location>
        <begin position="53"/>
        <end position="88"/>
    </location>
</feature>
<dbReference type="SMART" id="SM00233">
    <property type="entry name" value="PH"/>
    <property type="match status" value="1"/>
</dbReference>
<keyword evidence="20" id="KW-1185">Reference proteome</keyword>
<dbReference type="Gene3D" id="2.30.29.30">
    <property type="entry name" value="Pleckstrin-homology domain (PH domain)/Phosphotyrosine-binding domain (PTB)"/>
    <property type="match status" value="1"/>
</dbReference>
<dbReference type="InterPro" id="IPR051480">
    <property type="entry name" value="Endocytic_GEF_Adapter"/>
</dbReference>
<dbReference type="InterPro" id="IPR011992">
    <property type="entry name" value="EF-hand-dom_pair"/>
</dbReference>
<dbReference type="InterPro" id="IPR001849">
    <property type="entry name" value="PH_domain"/>
</dbReference>
<keyword evidence="7" id="KW-0106">Calcium</keyword>
<keyword evidence="3 11" id="KW-0728">SH3 domain</keyword>
<evidence type="ECO:0000256" key="5">
    <source>
        <dbReference type="ARBA" id="ARBA00022583"/>
    </source>
</evidence>
<dbReference type="PROSITE" id="PS50222">
    <property type="entry name" value="EF_HAND_2"/>
    <property type="match status" value="2"/>
</dbReference>
<feature type="compositionally biased region" description="Polar residues" evidence="12">
    <location>
        <begin position="832"/>
        <end position="842"/>
    </location>
</feature>
<dbReference type="SUPFAM" id="SSF50729">
    <property type="entry name" value="PH domain-like"/>
    <property type="match status" value="1"/>
</dbReference>
<accession>A0ABN9ZV16</accession>
<feature type="domain" description="SH3" evidence="13">
    <location>
        <begin position="1136"/>
        <end position="1195"/>
    </location>
</feature>
<dbReference type="InterPro" id="IPR036028">
    <property type="entry name" value="SH3-like_dom_sf"/>
</dbReference>
<feature type="region of interest" description="Disordered" evidence="12">
    <location>
        <begin position="954"/>
        <end position="985"/>
    </location>
</feature>
<reference evidence="19" key="1">
    <citation type="submission" date="2023-12" db="EMBL/GenBank/DDBJ databases">
        <authorList>
            <person name="Brown T."/>
        </authorList>
    </citation>
    <scope>NUCLEOTIDE SEQUENCE</scope>
</reference>
<name>A0ABN9ZV16_PIPNA</name>
<evidence type="ECO:0008006" key="21">
    <source>
        <dbReference type="Google" id="ProtNLM"/>
    </source>
</evidence>
<feature type="region of interest" description="Disordered" evidence="12">
    <location>
        <begin position="386"/>
        <end position="409"/>
    </location>
</feature>
<dbReference type="PROSITE" id="PS50031">
    <property type="entry name" value="EH"/>
    <property type="match status" value="2"/>
</dbReference>
<feature type="domain" description="C2" evidence="15">
    <location>
        <begin position="1560"/>
        <end position="1676"/>
    </location>
</feature>
<dbReference type="InterPro" id="IPR032140">
    <property type="entry name" value="INTAP"/>
</dbReference>
<dbReference type="Gene3D" id="2.60.40.150">
    <property type="entry name" value="C2 domain"/>
    <property type="match status" value="1"/>
</dbReference>
<organism evidence="19 20">
    <name type="scientific">Pipistrellus nathusii</name>
    <name type="common">Nathusius' pipistrelle</name>
    <dbReference type="NCBI Taxonomy" id="59473"/>
    <lineage>
        <taxon>Eukaryota</taxon>
        <taxon>Metazoa</taxon>
        <taxon>Chordata</taxon>
        <taxon>Craniata</taxon>
        <taxon>Vertebrata</taxon>
        <taxon>Euteleostomi</taxon>
        <taxon>Mammalia</taxon>
        <taxon>Eutheria</taxon>
        <taxon>Laurasiatheria</taxon>
        <taxon>Chiroptera</taxon>
        <taxon>Yangochiroptera</taxon>
        <taxon>Vespertilionidae</taxon>
        <taxon>Pipistrellus</taxon>
    </lineage>
</organism>
<dbReference type="InterPro" id="IPR018247">
    <property type="entry name" value="EF_Hand_1_Ca_BS"/>
</dbReference>
<dbReference type="Pfam" id="PF00621">
    <property type="entry name" value="RhoGEF"/>
    <property type="match status" value="1"/>
</dbReference>
<dbReference type="CDD" id="cd00160">
    <property type="entry name" value="RhoGEF"/>
    <property type="match status" value="1"/>
</dbReference>
<dbReference type="PANTHER" id="PTHR46006:SF9">
    <property type="entry name" value="INTERSECTIN-1"/>
    <property type="match status" value="1"/>
</dbReference>
<dbReference type="CDD" id="cd08375">
    <property type="entry name" value="C2_Intersectin"/>
    <property type="match status" value="1"/>
</dbReference>
<dbReference type="SUPFAM" id="SSF50044">
    <property type="entry name" value="SH3-domain"/>
    <property type="match status" value="5"/>
</dbReference>
<dbReference type="CDD" id="cd13264">
    <property type="entry name" value="PH_ITSN"/>
    <property type="match status" value="1"/>
</dbReference>
<feature type="domain" description="EF-hand" evidence="18">
    <location>
        <begin position="253"/>
        <end position="288"/>
    </location>
</feature>
<dbReference type="PROSITE" id="PS00018">
    <property type="entry name" value="EF_HAND_1"/>
    <property type="match status" value="2"/>
</dbReference>
<evidence type="ECO:0000256" key="12">
    <source>
        <dbReference type="SAM" id="MobiDB-lite"/>
    </source>
</evidence>
<dbReference type="SMART" id="SM00027">
    <property type="entry name" value="EH"/>
    <property type="match status" value="2"/>
</dbReference>
<evidence type="ECO:0000256" key="6">
    <source>
        <dbReference type="ARBA" id="ARBA00022723"/>
    </source>
</evidence>
<dbReference type="Pfam" id="PF16652">
    <property type="entry name" value="PH_13"/>
    <property type="match status" value="1"/>
</dbReference>
<evidence type="ECO:0000256" key="2">
    <source>
        <dbReference type="ARBA" id="ARBA00004496"/>
    </source>
</evidence>
<dbReference type="PROSITE" id="PS50010">
    <property type="entry name" value="DH_2"/>
    <property type="match status" value="1"/>
</dbReference>
<dbReference type="InterPro" id="IPR035892">
    <property type="entry name" value="C2_domain_sf"/>
</dbReference>
<feature type="domain" description="SH3" evidence="13">
    <location>
        <begin position="896"/>
        <end position="954"/>
    </location>
</feature>
<feature type="domain" description="SH3" evidence="13">
    <location>
        <begin position="1058"/>
        <end position="1122"/>
    </location>
</feature>